<evidence type="ECO:0000256" key="3">
    <source>
        <dbReference type="ARBA" id="ARBA00022448"/>
    </source>
</evidence>
<dbReference type="AlphaFoldDB" id="A0A3R5XWA0"/>
<keyword evidence="5" id="KW-0812">Transmembrane</keyword>
<evidence type="ECO:0000256" key="4">
    <source>
        <dbReference type="ARBA" id="ARBA00022452"/>
    </source>
</evidence>
<dbReference type="Pfam" id="PF02321">
    <property type="entry name" value="OEP"/>
    <property type="match status" value="1"/>
</dbReference>
<dbReference type="InterPro" id="IPR051906">
    <property type="entry name" value="TolC-like"/>
</dbReference>
<dbReference type="GO" id="GO:0009279">
    <property type="term" value="C:cell outer membrane"/>
    <property type="evidence" value="ECO:0007669"/>
    <property type="project" value="UniProtKB-SubCell"/>
</dbReference>
<name>A0A3R5XWA0_9BACT</name>
<keyword evidence="7" id="KW-0998">Cell outer membrane</keyword>
<accession>A0A3R5XWA0</accession>
<keyword evidence="4" id="KW-1134">Transmembrane beta strand</keyword>
<comment type="subcellular location">
    <subcellularLocation>
        <location evidence="1">Cell outer membrane</location>
    </subcellularLocation>
</comment>
<feature type="chain" id="PRO_5018658568" evidence="8">
    <location>
        <begin position="21"/>
        <end position="499"/>
    </location>
</feature>
<proteinExistence type="inferred from homology"/>
<gene>
    <name evidence="9" type="ORF">EP073_01935</name>
</gene>
<dbReference type="PANTHER" id="PTHR30026:SF23">
    <property type="entry name" value="TO APRF-PUTATIVE OUTER MEMBRANE EFFLUX PROTEIN OR SECRETED ALKALINE PHOSPHATASE-RELATED"/>
    <property type="match status" value="1"/>
</dbReference>
<dbReference type="Proteomes" id="UP000287502">
    <property type="component" value="Chromosome"/>
</dbReference>
<dbReference type="InterPro" id="IPR003423">
    <property type="entry name" value="OMP_efflux"/>
</dbReference>
<dbReference type="SUPFAM" id="SSF56954">
    <property type="entry name" value="Outer membrane efflux proteins (OEP)"/>
    <property type="match status" value="1"/>
</dbReference>
<dbReference type="PANTHER" id="PTHR30026">
    <property type="entry name" value="OUTER MEMBRANE PROTEIN TOLC"/>
    <property type="match status" value="1"/>
</dbReference>
<dbReference type="GO" id="GO:1990281">
    <property type="term" value="C:efflux pump complex"/>
    <property type="evidence" value="ECO:0007669"/>
    <property type="project" value="TreeGrafter"/>
</dbReference>
<dbReference type="Gene3D" id="1.20.1600.10">
    <property type="entry name" value="Outer membrane efflux proteins (OEP)"/>
    <property type="match status" value="1"/>
</dbReference>
<evidence type="ECO:0000256" key="8">
    <source>
        <dbReference type="SAM" id="SignalP"/>
    </source>
</evidence>
<evidence type="ECO:0000256" key="6">
    <source>
        <dbReference type="ARBA" id="ARBA00023136"/>
    </source>
</evidence>
<dbReference type="OrthoDB" id="127236at2"/>
<evidence type="ECO:0000256" key="5">
    <source>
        <dbReference type="ARBA" id="ARBA00022692"/>
    </source>
</evidence>
<keyword evidence="6" id="KW-0472">Membrane</keyword>
<feature type="signal peptide" evidence="8">
    <location>
        <begin position="1"/>
        <end position="20"/>
    </location>
</feature>
<keyword evidence="8" id="KW-0732">Signal</keyword>
<evidence type="ECO:0000256" key="1">
    <source>
        <dbReference type="ARBA" id="ARBA00004442"/>
    </source>
</evidence>
<evidence type="ECO:0000313" key="10">
    <source>
        <dbReference type="Proteomes" id="UP000287502"/>
    </source>
</evidence>
<dbReference type="GO" id="GO:0015562">
    <property type="term" value="F:efflux transmembrane transporter activity"/>
    <property type="evidence" value="ECO:0007669"/>
    <property type="project" value="InterPro"/>
</dbReference>
<sequence length="499" mass="54877">MRRIILTAACVLAFGIGANAETFSLTDAIKAGLENGLGIKAAGLSADAAKETVQTYRAEFDPYVSASAGVEDYKDPNSYSVYDTDFRTKRDFTGGISITKKHEAGFTAEVSADSARLRNNDEREELNPAYRTGVEFRLSFPLLKNYGRDTGTAGIRTAENTSAAYGLDYFASALDTAYSAETAYYAYQRALGVLAYREESGRLAAKLLEANRKKLESGVIPVTEVQEAETALASRDEQIIAARQEVRRTKNILENIINADLANGAEIPALRGMDDGLPVSAVFLEHAREKRPDMLKQKLALASSDIKIQYLRNQELPELDFKGSLGINGLSGHEASENRFDGSYLGSLPYASDSGGYSWYAGVNFRYPLGNRAARAESAAAGSEKLRELIIMKKLDADTVTEIRNAFVLIEGSRERHGVAGRFRALAEKSLAQETRRMEEGLSDTFRILDFQDDVIEAKIRELDALYDYNTGLAKLYRASGENLSRYGIAFRYSDGKVM</sequence>
<protein>
    <submittedName>
        <fullName evidence="9">TolC family protein</fullName>
    </submittedName>
</protein>
<evidence type="ECO:0000313" key="9">
    <source>
        <dbReference type="EMBL" id="QAR32198.1"/>
    </source>
</evidence>
<comment type="similarity">
    <text evidence="2">Belongs to the outer membrane factor (OMF) (TC 1.B.17) family.</text>
</comment>
<keyword evidence="10" id="KW-1185">Reference proteome</keyword>
<dbReference type="KEGG" id="gtl:EP073_01935"/>
<organism evidence="9 10">
    <name type="scientific">Geovibrio thiophilus</name>
    <dbReference type="NCBI Taxonomy" id="139438"/>
    <lineage>
        <taxon>Bacteria</taxon>
        <taxon>Pseudomonadati</taxon>
        <taxon>Deferribacterota</taxon>
        <taxon>Deferribacteres</taxon>
        <taxon>Deferribacterales</taxon>
        <taxon>Geovibrionaceae</taxon>
        <taxon>Geovibrio</taxon>
    </lineage>
</organism>
<dbReference type="GO" id="GO:0015288">
    <property type="term" value="F:porin activity"/>
    <property type="evidence" value="ECO:0007669"/>
    <property type="project" value="TreeGrafter"/>
</dbReference>
<dbReference type="EMBL" id="CP035108">
    <property type="protein sequence ID" value="QAR32198.1"/>
    <property type="molecule type" value="Genomic_DNA"/>
</dbReference>
<evidence type="ECO:0000256" key="2">
    <source>
        <dbReference type="ARBA" id="ARBA00007613"/>
    </source>
</evidence>
<evidence type="ECO:0000256" key="7">
    <source>
        <dbReference type="ARBA" id="ARBA00023237"/>
    </source>
</evidence>
<keyword evidence="3" id="KW-0813">Transport</keyword>
<dbReference type="RefSeq" id="WP_128465485.1">
    <property type="nucleotide sequence ID" value="NZ_CP035108.1"/>
</dbReference>
<reference evidence="9 10" key="1">
    <citation type="submission" date="2019-01" db="EMBL/GenBank/DDBJ databases">
        <title>Geovibrio thiophilus DSM 11263, complete genome.</title>
        <authorList>
            <person name="Spring S."/>
            <person name="Bunk B."/>
            <person name="Sproer C."/>
        </authorList>
    </citation>
    <scope>NUCLEOTIDE SEQUENCE [LARGE SCALE GENOMIC DNA]</scope>
    <source>
        <strain evidence="9 10">DSM 11263</strain>
    </source>
</reference>